<feature type="transmembrane region" description="Helical" evidence="1">
    <location>
        <begin position="7"/>
        <end position="28"/>
    </location>
</feature>
<dbReference type="KEGG" id="mnd:KOY48_03575"/>
<accession>A0A8F1SBF4</accession>
<sequence length="87" mass="10129">MKGKKKMTFDTFFIITIMAAMYIAWYGYTSPSGVGREVHTLAIASAAWLLLFFAYYMVEESPHRPQHHKELKYIWYCALSLAYATLH</sequence>
<protein>
    <submittedName>
        <fullName evidence="2">Uncharacterized protein</fullName>
    </submittedName>
</protein>
<reference evidence="2" key="1">
    <citation type="submission" date="2021-06" db="EMBL/GenBank/DDBJ databases">
        <title>An adapted protocol for Saccharibacteria cultivation: two new species join this phylum of Candidate Phyla Radiations.</title>
        <authorList>
            <person name="Ibrahim A."/>
            <person name="Maatouk M."/>
            <person name="Zgheib R."/>
            <person name="Haddad G."/>
            <person name="Bou Khalil J."/>
            <person name="Raoult D."/>
            <person name="Bittar F."/>
        </authorList>
    </citation>
    <scope>NUCLEOTIDE SEQUENCE</scope>
    <source>
        <strain evidence="2">IHU1</strain>
    </source>
</reference>
<dbReference type="EMBL" id="CP076460">
    <property type="protein sequence ID" value="QWQ31964.1"/>
    <property type="molecule type" value="Genomic_DNA"/>
</dbReference>
<keyword evidence="1" id="KW-0472">Membrane</keyword>
<organism evidence="2 3">
    <name type="scientific">Candidatus Minimicrobia naudis</name>
    <dbReference type="NCBI Taxonomy" id="2841263"/>
    <lineage>
        <taxon>Bacteria</taxon>
        <taxon>Candidatus Saccharimonadota</taxon>
        <taxon>Candidatus Saccharimonadota incertae sedis</taxon>
        <taxon>Candidatus Minimicrobia</taxon>
    </lineage>
</organism>
<proteinExistence type="predicted"/>
<name>A0A8F1SBF4_9BACT</name>
<evidence type="ECO:0000313" key="3">
    <source>
        <dbReference type="Proteomes" id="UP000679129"/>
    </source>
</evidence>
<keyword evidence="3" id="KW-1185">Reference proteome</keyword>
<keyword evidence="1" id="KW-1133">Transmembrane helix</keyword>
<feature type="transmembrane region" description="Helical" evidence="1">
    <location>
        <begin position="40"/>
        <end position="58"/>
    </location>
</feature>
<evidence type="ECO:0000256" key="1">
    <source>
        <dbReference type="SAM" id="Phobius"/>
    </source>
</evidence>
<dbReference type="AlphaFoldDB" id="A0A8F1SBF4"/>
<gene>
    <name evidence="2" type="ORF">KOY48_03575</name>
</gene>
<evidence type="ECO:0000313" key="2">
    <source>
        <dbReference type="EMBL" id="QWQ31964.1"/>
    </source>
</evidence>
<dbReference type="Proteomes" id="UP000679129">
    <property type="component" value="Chromosome"/>
</dbReference>
<keyword evidence="1" id="KW-0812">Transmembrane</keyword>